<dbReference type="EMBL" id="CM035443">
    <property type="protein sequence ID" value="KAH7278266.1"/>
    <property type="molecule type" value="Genomic_DNA"/>
</dbReference>
<evidence type="ECO:0000313" key="8">
    <source>
        <dbReference type="Proteomes" id="UP000825935"/>
    </source>
</evidence>
<evidence type="ECO:0000256" key="2">
    <source>
        <dbReference type="ARBA" id="ARBA00022555"/>
    </source>
</evidence>
<evidence type="ECO:0000256" key="1">
    <source>
        <dbReference type="ARBA" id="ARBA00013260"/>
    </source>
</evidence>
<comment type="similarity">
    <text evidence="5 6">Belongs to the PTH family.</text>
</comment>
<gene>
    <name evidence="7" type="ORF">KP509_38G033300</name>
</gene>
<dbReference type="InterPro" id="IPR036416">
    <property type="entry name" value="Pept_tRNA_hydro_sf"/>
</dbReference>
<dbReference type="PROSITE" id="PS01195">
    <property type="entry name" value="PEPT_TRNA_HYDROL_1"/>
    <property type="match status" value="1"/>
</dbReference>
<keyword evidence="2" id="KW-0820">tRNA-binding</keyword>
<dbReference type="Gene3D" id="3.40.50.1470">
    <property type="entry name" value="Peptidyl-tRNA hydrolase"/>
    <property type="match status" value="1"/>
</dbReference>
<dbReference type="OMA" id="KAISTWN"/>
<evidence type="ECO:0000256" key="4">
    <source>
        <dbReference type="ARBA" id="ARBA00022884"/>
    </source>
</evidence>
<dbReference type="PANTHER" id="PTHR17224">
    <property type="entry name" value="PEPTIDYL-TRNA HYDROLASE"/>
    <property type="match status" value="1"/>
</dbReference>
<accession>A0A8T2Q3R7</accession>
<dbReference type="SUPFAM" id="SSF53178">
    <property type="entry name" value="Peptidyl-tRNA hydrolase-like"/>
    <property type="match status" value="1"/>
</dbReference>
<evidence type="ECO:0000256" key="6">
    <source>
        <dbReference type="RuleBase" id="RU004320"/>
    </source>
</evidence>
<keyword evidence="8" id="KW-1185">Reference proteome</keyword>
<comment type="caution">
    <text evidence="7">The sequence shown here is derived from an EMBL/GenBank/DDBJ whole genome shotgun (WGS) entry which is preliminary data.</text>
</comment>
<evidence type="ECO:0000256" key="3">
    <source>
        <dbReference type="ARBA" id="ARBA00022801"/>
    </source>
</evidence>
<dbReference type="InterPro" id="IPR001328">
    <property type="entry name" value="Pept_tRNA_hydro"/>
</dbReference>
<dbReference type="PROSITE" id="PS01196">
    <property type="entry name" value="PEPT_TRNA_HYDROL_2"/>
    <property type="match status" value="1"/>
</dbReference>
<protein>
    <recommendedName>
        <fullName evidence="1">peptidyl-tRNA hydrolase</fullName>
        <ecNumber evidence="1">3.1.1.29</ecNumber>
    </recommendedName>
</protein>
<name>A0A8T2Q3R7_CERRI</name>
<dbReference type="AlphaFoldDB" id="A0A8T2Q3R7"/>
<dbReference type="HAMAP" id="MF_00083">
    <property type="entry name" value="Pept_tRNA_hydro_bact"/>
    <property type="match status" value="1"/>
</dbReference>
<dbReference type="NCBIfam" id="TIGR00447">
    <property type="entry name" value="pth"/>
    <property type="match status" value="1"/>
</dbReference>
<dbReference type="GO" id="GO:0004045">
    <property type="term" value="F:peptidyl-tRNA hydrolase activity"/>
    <property type="evidence" value="ECO:0007669"/>
    <property type="project" value="UniProtKB-EC"/>
</dbReference>
<dbReference type="Proteomes" id="UP000825935">
    <property type="component" value="Chromosome 38"/>
</dbReference>
<dbReference type="OrthoDB" id="1711136at2759"/>
<reference evidence="7" key="1">
    <citation type="submission" date="2021-08" db="EMBL/GenBank/DDBJ databases">
        <title>WGS assembly of Ceratopteris richardii.</title>
        <authorList>
            <person name="Marchant D.B."/>
            <person name="Chen G."/>
            <person name="Jenkins J."/>
            <person name="Shu S."/>
            <person name="Leebens-Mack J."/>
            <person name="Grimwood J."/>
            <person name="Schmutz J."/>
            <person name="Soltis P."/>
            <person name="Soltis D."/>
            <person name="Chen Z.-H."/>
        </authorList>
    </citation>
    <scope>NUCLEOTIDE SEQUENCE</scope>
    <source>
        <strain evidence="7">Whitten #5841</strain>
        <tissue evidence="7">Leaf</tissue>
    </source>
</reference>
<keyword evidence="3" id="KW-0378">Hydrolase</keyword>
<proteinExistence type="inferred from homology"/>
<dbReference type="GO" id="GO:0000049">
    <property type="term" value="F:tRNA binding"/>
    <property type="evidence" value="ECO:0007669"/>
    <property type="project" value="UniProtKB-KW"/>
</dbReference>
<dbReference type="FunFam" id="3.40.50.1470:FF:000001">
    <property type="entry name" value="Peptidyl-tRNA hydrolase"/>
    <property type="match status" value="1"/>
</dbReference>
<sequence>MQNRLHSWARGVMGGIVRSLSSVAASVPLSASTQLHSASSVKCPWLIVGLGNPLKLFDGTRHNVGFEMIDALSDAEGIRIGTTQHKALIGKGQIESFPVLLVKPRTFMNLSGESVGALATFYRIPPQKILLVYDDMDLEFARLRILPNGGHGGHNGMKSVIEHLKGCQDFPRLRIGIGRPHNKMLAPVFVLKKFSKDERKEMDMLFARGIDVIRQVIIKGVDKACSTCNEPRNQLKAMQSAAD</sequence>
<organism evidence="7 8">
    <name type="scientific">Ceratopteris richardii</name>
    <name type="common">Triangle waterfern</name>
    <dbReference type="NCBI Taxonomy" id="49495"/>
    <lineage>
        <taxon>Eukaryota</taxon>
        <taxon>Viridiplantae</taxon>
        <taxon>Streptophyta</taxon>
        <taxon>Embryophyta</taxon>
        <taxon>Tracheophyta</taxon>
        <taxon>Polypodiopsida</taxon>
        <taxon>Polypodiidae</taxon>
        <taxon>Polypodiales</taxon>
        <taxon>Pteridineae</taxon>
        <taxon>Pteridaceae</taxon>
        <taxon>Parkerioideae</taxon>
        <taxon>Ceratopteris</taxon>
    </lineage>
</organism>
<dbReference type="PANTHER" id="PTHR17224:SF1">
    <property type="entry name" value="PEPTIDYL-TRNA HYDROLASE"/>
    <property type="match status" value="1"/>
</dbReference>
<evidence type="ECO:0000256" key="5">
    <source>
        <dbReference type="ARBA" id="ARBA00038063"/>
    </source>
</evidence>
<dbReference type="EC" id="3.1.1.29" evidence="1"/>
<dbReference type="Pfam" id="PF01195">
    <property type="entry name" value="Pept_tRNA_hydro"/>
    <property type="match status" value="1"/>
</dbReference>
<dbReference type="InterPro" id="IPR018171">
    <property type="entry name" value="Pept_tRNA_hydro_CS"/>
</dbReference>
<keyword evidence="4" id="KW-0694">RNA-binding</keyword>
<evidence type="ECO:0000313" key="7">
    <source>
        <dbReference type="EMBL" id="KAH7278266.1"/>
    </source>
</evidence>